<gene>
    <name evidence="4" type="ORF">PV08_02154</name>
</gene>
<dbReference type="InterPro" id="IPR057596">
    <property type="entry name" value="RDRP_core"/>
</dbReference>
<keyword evidence="1" id="KW-0808">Transferase</keyword>
<dbReference type="HOGENOM" id="CLU_001366_2_0_1"/>
<dbReference type="Pfam" id="PF25358">
    <property type="entry name" value="PH_fung_RdRP"/>
    <property type="match status" value="1"/>
</dbReference>
<dbReference type="STRING" id="91928.A0A0D2CDH1"/>
<keyword evidence="1" id="KW-0694">RNA-binding</keyword>
<sequence length="1176" mass="131406">MDLYISNLDARLTKEKLRESLAHLLARFDMDVFEVRKAVGRPFATLTILDASKGNSLLAQAQVTPNLLLSPSGRAAAFSVSRKPIDQHWLRVLRKEEKDRQSSEAWQKFANIGEKSKALEPRSSLEITTLQCGRFETRSQRPVFTPYFTCNIQGRLTRTGRALVISLDSLSGKSYDLVIDLSSILALAGTGSGTSSTLMVTLGLSPRLYEDMTRAAEGPLLEAFGAMALGVPAIRRFRDSTLPGLSAAVIGSCLTYSIRLSTSLKDLEHRIKSMVFQTIPITIRPAKYPALPAVQFSEQIDSLKTRVSKMGFSFACMFQIHALWTNGLLAPAEVTYLLPAMNVFRNRSGEAALITALRKYQVQLPQPDASTDCKTAGVRRIRDNLTSADLNSFEKDSLYTSNRDEVSIHRVTVTPTGAYLYGPELVATNRVLRQYRAHADCFLRVIFSDENGERLEFERDTSNERILQGRFLSLLRRGLDIAGTHFDFLGFSHSSLRSQSCWFMRPFIHEGSLLFAKELISKLGDFSEIRSPAKCAARIGQAFSETSSAVRVNERIVQVDPDIKNGDYIFTDGCGTMSKSTWKLLRGNSRLKDQPTSYQIRYKGAKGMLTVDSRLDGEQIRLRESMVKFRGSPSDELEICGTNARALPFKLNRQIVKILEDLGVRDEVFEKLQEQAIERLRLSASSRSVALDFVSQQLSDSASGLPTLLRYLARIGVDATEDDFLREILGALLQIQLREIKYRTRILVPMANTLYGISDETGWLKEGEVFVTFIDEKTKDHCCLNGSVAVTRSPALHPGDVQVVQAKAPPKDSSLWDLRNCIAFSQHGRRDLPSMLSGGDLDGDLFNIIYDEELIPPNTYSPAAYLPVKPVDIGRAVTAEDMQGFFVDFMQNDQLGRIANLHQVFADIDGTFSSECIRLAELHSSAVDFSKSGVPVDIKQIPRAPPYRPDFMAPSASTKVEKGIKRPKDLAPPKKGQTYRYYESEKILGRLYRAVDEDAFFDDLEDDTSSLFSKTATDNVLAEILDWVLLQIGSSRIRGYHNTAENIKEHYESTVLEIMSVYAVGRTEQLTEKEVLIGSILGRSGASSKSQREQSDYMKRRFNSELRNLRSFMERQTDDDPDEFVTLAAACLDVAVNGSKDPNVNLRSFGWFAAGLCVPEIVKEQDGSVYDLETHF</sequence>
<dbReference type="Pfam" id="PF05183">
    <property type="entry name" value="RdRP"/>
    <property type="match status" value="1"/>
</dbReference>
<dbReference type="GeneID" id="27329237"/>
<evidence type="ECO:0000313" key="4">
    <source>
        <dbReference type="EMBL" id="KIW21574.1"/>
    </source>
</evidence>
<protein>
    <recommendedName>
        <fullName evidence="1">RNA-dependent RNA polymerase</fullName>
        <ecNumber evidence="1">2.7.7.48</ecNumber>
    </recommendedName>
</protein>
<organism evidence="4 5">
    <name type="scientific">Exophiala spinifera</name>
    <dbReference type="NCBI Taxonomy" id="91928"/>
    <lineage>
        <taxon>Eukaryota</taxon>
        <taxon>Fungi</taxon>
        <taxon>Dikarya</taxon>
        <taxon>Ascomycota</taxon>
        <taxon>Pezizomycotina</taxon>
        <taxon>Eurotiomycetes</taxon>
        <taxon>Chaetothyriomycetidae</taxon>
        <taxon>Chaetothyriales</taxon>
        <taxon>Herpotrichiellaceae</taxon>
        <taxon>Exophiala</taxon>
    </lineage>
</organism>
<dbReference type="PANTHER" id="PTHR23079">
    <property type="entry name" value="RNA-DEPENDENT RNA POLYMERASE"/>
    <property type="match status" value="1"/>
</dbReference>
<dbReference type="InterPro" id="IPR057503">
    <property type="entry name" value="PH_RdRP"/>
</dbReference>
<comment type="similarity">
    <text evidence="1">Belongs to the RdRP family.</text>
</comment>
<dbReference type="OrthoDB" id="6513042at2759"/>
<dbReference type="AlphaFoldDB" id="A0A0D2CDH1"/>
<dbReference type="EMBL" id="KN847492">
    <property type="protein sequence ID" value="KIW21574.1"/>
    <property type="molecule type" value="Genomic_DNA"/>
</dbReference>
<dbReference type="PANTHER" id="PTHR23079:SF17">
    <property type="entry name" value="RNA-DEPENDENT RNA POLYMERASE"/>
    <property type="match status" value="1"/>
</dbReference>
<evidence type="ECO:0000259" key="2">
    <source>
        <dbReference type="Pfam" id="PF05183"/>
    </source>
</evidence>
<comment type="catalytic activity">
    <reaction evidence="1">
        <text>RNA(n) + a ribonucleoside 5'-triphosphate = RNA(n+1) + diphosphate</text>
        <dbReference type="Rhea" id="RHEA:21248"/>
        <dbReference type="Rhea" id="RHEA-COMP:14527"/>
        <dbReference type="Rhea" id="RHEA-COMP:17342"/>
        <dbReference type="ChEBI" id="CHEBI:33019"/>
        <dbReference type="ChEBI" id="CHEBI:61557"/>
        <dbReference type="ChEBI" id="CHEBI:140395"/>
        <dbReference type="EC" id="2.7.7.48"/>
    </reaction>
</comment>
<feature type="domain" description="RDRP core" evidence="2">
    <location>
        <begin position="413"/>
        <end position="995"/>
    </location>
</feature>
<proteinExistence type="inferred from homology"/>
<keyword evidence="1" id="KW-0696">RNA-directed RNA polymerase</keyword>
<evidence type="ECO:0000259" key="3">
    <source>
        <dbReference type="Pfam" id="PF25358"/>
    </source>
</evidence>
<dbReference type="GO" id="GO:0003968">
    <property type="term" value="F:RNA-directed RNA polymerase activity"/>
    <property type="evidence" value="ECO:0007669"/>
    <property type="project" value="UniProtKB-KW"/>
</dbReference>
<evidence type="ECO:0000313" key="5">
    <source>
        <dbReference type="Proteomes" id="UP000053328"/>
    </source>
</evidence>
<name>A0A0D2CDH1_9EURO</name>
<dbReference type="GO" id="GO:0030422">
    <property type="term" value="P:siRNA processing"/>
    <property type="evidence" value="ECO:0007669"/>
    <property type="project" value="TreeGrafter"/>
</dbReference>
<keyword evidence="5" id="KW-1185">Reference proteome</keyword>
<evidence type="ECO:0000256" key="1">
    <source>
        <dbReference type="RuleBase" id="RU363098"/>
    </source>
</evidence>
<dbReference type="RefSeq" id="XP_016241790.1">
    <property type="nucleotide sequence ID" value="XM_016376514.1"/>
</dbReference>
<feature type="domain" description="RdRP-like PH" evidence="3">
    <location>
        <begin position="124"/>
        <end position="269"/>
    </location>
</feature>
<dbReference type="VEuPathDB" id="FungiDB:PV08_02154"/>
<dbReference type="EC" id="2.7.7.48" evidence="1"/>
<accession>A0A0D2CDH1</accession>
<keyword evidence="1" id="KW-0548">Nucleotidyltransferase</keyword>
<dbReference type="InterPro" id="IPR007855">
    <property type="entry name" value="RDRP"/>
</dbReference>
<dbReference type="Proteomes" id="UP000053328">
    <property type="component" value="Unassembled WGS sequence"/>
</dbReference>
<dbReference type="GO" id="GO:0003723">
    <property type="term" value="F:RNA binding"/>
    <property type="evidence" value="ECO:0007669"/>
    <property type="project" value="UniProtKB-KW"/>
</dbReference>
<reference evidence="4 5" key="1">
    <citation type="submission" date="2015-01" db="EMBL/GenBank/DDBJ databases">
        <title>The Genome Sequence of Exophiala spinifera CBS89968.</title>
        <authorList>
            <consortium name="The Broad Institute Genomics Platform"/>
            <person name="Cuomo C."/>
            <person name="de Hoog S."/>
            <person name="Gorbushina A."/>
            <person name="Stielow B."/>
            <person name="Teixiera M."/>
            <person name="Abouelleil A."/>
            <person name="Chapman S.B."/>
            <person name="Priest M."/>
            <person name="Young S.K."/>
            <person name="Wortman J."/>
            <person name="Nusbaum C."/>
            <person name="Birren B."/>
        </authorList>
    </citation>
    <scope>NUCLEOTIDE SEQUENCE [LARGE SCALE GENOMIC DNA]</scope>
    <source>
        <strain evidence="4 5">CBS 89968</strain>
    </source>
</reference>
<dbReference type="GO" id="GO:0031380">
    <property type="term" value="C:nuclear RNA-directed RNA polymerase complex"/>
    <property type="evidence" value="ECO:0007669"/>
    <property type="project" value="TreeGrafter"/>
</dbReference>